<dbReference type="InterPro" id="IPR013216">
    <property type="entry name" value="Methyltransf_11"/>
</dbReference>
<feature type="region of interest" description="Disordered" evidence="1">
    <location>
        <begin position="302"/>
        <end position="341"/>
    </location>
</feature>
<comment type="caution">
    <text evidence="3">The sequence shown here is derived from an EMBL/GenBank/DDBJ whole genome shotgun (WGS) entry which is preliminary data.</text>
</comment>
<feature type="region of interest" description="Disordered" evidence="1">
    <location>
        <begin position="105"/>
        <end position="219"/>
    </location>
</feature>
<gene>
    <name evidence="3" type="ORF">AJ80_08687</name>
</gene>
<keyword evidence="4" id="KW-1185">Reference proteome</keyword>
<feature type="compositionally biased region" description="Polar residues" evidence="1">
    <location>
        <begin position="198"/>
        <end position="219"/>
    </location>
</feature>
<accession>A0A2B7X3I0</accession>
<dbReference type="Proteomes" id="UP000224634">
    <property type="component" value="Unassembled WGS sequence"/>
</dbReference>
<protein>
    <recommendedName>
        <fullName evidence="2">Methyltransferase type 11 domain-containing protein</fullName>
    </recommendedName>
</protein>
<dbReference type="Pfam" id="PF08241">
    <property type="entry name" value="Methyltransf_11"/>
    <property type="match status" value="1"/>
</dbReference>
<proteinExistence type="predicted"/>
<dbReference type="Gene3D" id="3.40.50.150">
    <property type="entry name" value="Vaccinia Virus protein VP39"/>
    <property type="match status" value="1"/>
</dbReference>
<evidence type="ECO:0000256" key="1">
    <source>
        <dbReference type="SAM" id="MobiDB-lite"/>
    </source>
</evidence>
<dbReference type="EMBL" id="PDNA01000211">
    <property type="protein sequence ID" value="PGH03439.1"/>
    <property type="molecule type" value="Genomic_DNA"/>
</dbReference>
<feature type="region of interest" description="Disordered" evidence="1">
    <location>
        <begin position="499"/>
        <end position="519"/>
    </location>
</feature>
<dbReference type="SUPFAM" id="SSF53335">
    <property type="entry name" value="S-adenosyl-L-methionine-dependent methyltransferases"/>
    <property type="match status" value="1"/>
</dbReference>
<sequence>MPGHLVLAPISPVRQARTGSLNTIIEETHEMDPRGANDANFKAAIVGRPSTPDTNLCLPTSRAAAMTSIKSPVRSATLCSKNAWSRRHSDFDDLYDATDDDGDMSDDCSSIHSPAHSMASNPSYASKYSSSSRNKYPTIVIPPVRSSSMNTLHKNSPVPPTPPPKIPLSPEVLSRLPTTVPALNKPPSLDGSEASDRGSGSSMPQTPELRNSNEVDWSNQQLHVDSEERDVETSSDTMSPQLDIQLQSPEDWSFVVGSFPRIPGQELNVDASPIVRLDREPVSARSERGVELPARAFATLQHIDLDGDEDNDSSNSDTDNVHEMKEVPQSSRRPKSASAALPTSACSYTLTPLSIPSPGGFFSSLEGDARRTWCLRSPNAPSSATAEFFYNCPWNMFPEDAEQYAEELASGTNASSTPTLRPASDDMSNARRASASTAGHSYMTTSVLSIQEPSRSQVPVDEYDESYEEELQGKASANIDRTSVWLAAQSSYLSALRETSSLDEAESPASSTTSSLRRNSSAITRKLSVALATIHEEGAESAPPMVPNKEKLFCQSFYRNAQQARSRDAFLHSKFRLEALQANRLSLRDKHVDQLVGRFAINSPVRPPYRGPFSQAPRNSTMPNILAEQAKYSRLEKEQDVANQLQASMWAIEALKYLNGGRLLPSPASKKLAKATSPLGSPENSGSRRFRALDLGGNTSCDWAWYLSQQYKNVKVYTVVTKQQVVNPDIKGPPNHRRVSVPHLWRLPFRDNQFDVISARSLHTLLKAEKPMGEDIDEFDLCLKECYRVLKPGGYLEFLMMDSEIVRAGPSGSATSVEFGFNLKTRGYDPTPTKPFLGKLRKARFMDIKRAWLFLPMGTVAAESQLPGAPVKDGEQPIGSTADVASTTGLLGGWMWEQWMLKLQMEMGREKGKLLEEVSSVFTEGGKCGAGWRCLNGWAMKPKRTSRVVSTSSDGTIIR</sequence>
<organism evidence="3 4">
    <name type="scientific">Polytolypa hystricis (strain UAMH7299)</name>
    <dbReference type="NCBI Taxonomy" id="1447883"/>
    <lineage>
        <taxon>Eukaryota</taxon>
        <taxon>Fungi</taxon>
        <taxon>Dikarya</taxon>
        <taxon>Ascomycota</taxon>
        <taxon>Pezizomycotina</taxon>
        <taxon>Eurotiomycetes</taxon>
        <taxon>Eurotiomycetidae</taxon>
        <taxon>Onygenales</taxon>
        <taxon>Onygenales incertae sedis</taxon>
        <taxon>Polytolypa</taxon>
    </lineage>
</organism>
<dbReference type="AlphaFoldDB" id="A0A2B7X3I0"/>
<dbReference type="PANTHER" id="PTHR43591:SF103">
    <property type="entry name" value="METHYLTRANSFERASE TYPE 11 DOMAIN-CONTAINING PROTEIN"/>
    <property type="match status" value="1"/>
</dbReference>
<dbReference type="InterPro" id="IPR029063">
    <property type="entry name" value="SAM-dependent_MTases_sf"/>
</dbReference>
<evidence type="ECO:0000313" key="4">
    <source>
        <dbReference type="Proteomes" id="UP000224634"/>
    </source>
</evidence>
<feature type="compositionally biased region" description="Pro residues" evidence="1">
    <location>
        <begin position="157"/>
        <end position="167"/>
    </location>
</feature>
<feature type="compositionally biased region" description="Polar residues" evidence="1">
    <location>
        <begin position="145"/>
        <end position="154"/>
    </location>
</feature>
<dbReference type="STRING" id="1447883.A0A2B7X3I0"/>
<evidence type="ECO:0000313" key="3">
    <source>
        <dbReference type="EMBL" id="PGH03439.1"/>
    </source>
</evidence>
<dbReference type="OrthoDB" id="10256176at2759"/>
<dbReference type="GO" id="GO:0008757">
    <property type="term" value="F:S-adenosylmethionine-dependent methyltransferase activity"/>
    <property type="evidence" value="ECO:0007669"/>
    <property type="project" value="InterPro"/>
</dbReference>
<feature type="compositionally biased region" description="Low complexity" evidence="1">
    <location>
        <begin position="507"/>
        <end position="519"/>
    </location>
</feature>
<feature type="domain" description="Methyltransferase type 11" evidence="2">
    <location>
        <begin position="741"/>
        <end position="796"/>
    </location>
</feature>
<feature type="compositionally biased region" description="Polar residues" evidence="1">
    <location>
        <begin position="410"/>
        <end position="419"/>
    </location>
</feature>
<feature type="compositionally biased region" description="Low complexity" evidence="1">
    <location>
        <begin position="119"/>
        <end position="137"/>
    </location>
</feature>
<feature type="region of interest" description="Disordered" evidence="1">
    <location>
        <begin position="408"/>
        <end position="438"/>
    </location>
</feature>
<reference evidence="3 4" key="1">
    <citation type="submission" date="2017-10" db="EMBL/GenBank/DDBJ databases">
        <title>Comparative genomics in systemic dimorphic fungi from Ajellomycetaceae.</title>
        <authorList>
            <person name="Munoz J.F."/>
            <person name="Mcewen J.G."/>
            <person name="Clay O.K."/>
            <person name="Cuomo C.A."/>
        </authorList>
    </citation>
    <scope>NUCLEOTIDE SEQUENCE [LARGE SCALE GENOMIC DNA]</scope>
    <source>
        <strain evidence="3 4">UAMH7299</strain>
    </source>
</reference>
<name>A0A2B7X3I0_POLH7</name>
<evidence type="ECO:0000259" key="2">
    <source>
        <dbReference type="Pfam" id="PF08241"/>
    </source>
</evidence>
<dbReference type="PANTHER" id="PTHR43591">
    <property type="entry name" value="METHYLTRANSFERASE"/>
    <property type="match status" value="1"/>
</dbReference>